<dbReference type="InterPro" id="IPR013783">
    <property type="entry name" value="Ig-like_fold"/>
</dbReference>
<organism evidence="3">
    <name type="scientific">Micrurus lemniscatus lemniscatus</name>
    <dbReference type="NCBI Taxonomy" id="129467"/>
    <lineage>
        <taxon>Eukaryota</taxon>
        <taxon>Metazoa</taxon>
        <taxon>Chordata</taxon>
        <taxon>Craniata</taxon>
        <taxon>Vertebrata</taxon>
        <taxon>Euteleostomi</taxon>
        <taxon>Lepidosauria</taxon>
        <taxon>Squamata</taxon>
        <taxon>Bifurcata</taxon>
        <taxon>Unidentata</taxon>
        <taxon>Episquamata</taxon>
        <taxon>Toxicofera</taxon>
        <taxon>Serpentes</taxon>
        <taxon>Colubroidea</taxon>
        <taxon>Elapidae</taxon>
        <taxon>Elapinae</taxon>
        <taxon>Micrurus</taxon>
    </lineage>
</organism>
<evidence type="ECO:0000313" key="3">
    <source>
        <dbReference type="EMBL" id="LAA74467.1"/>
    </source>
</evidence>
<dbReference type="InterPro" id="IPR003006">
    <property type="entry name" value="Ig/MHC_CS"/>
</dbReference>
<evidence type="ECO:0000259" key="2">
    <source>
        <dbReference type="PROSITE" id="PS50835"/>
    </source>
</evidence>
<dbReference type="AlphaFoldDB" id="A0A2D4HRA0"/>
<dbReference type="EMBL" id="IACK01051312">
    <property type="protein sequence ID" value="LAA74467.1"/>
    <property type="molecule type" value="Transcribed_RNA"/>
</dbReference>
<protein>
    <recommendedName>
        <fullName evidence="2">Ig-like domain-containing protein</fullName>
    </recommendedName>
</protein>
<dbReference type="CDD" id="cd00098">
    <property type="entry name" value="IgC1"/>
    <property type="match status" value="1"/>
</dbReference>
<reference evidence="3" key="1">
    <citation type="submission" date="2017-07" db="EMBL/GenBank/DDBJ databases">
        <authorList>
            <person name="Mikheyev A."/>
            <person name="Grau M."/>
        </authorList>
    </citation>
    <scope>NUCLEOTIDE SEQUENCE</scope>
    <source>
        <tissue evidence="3">Venom_gland</tissue>
    </source>
</reference>
<feature type="domain" description="Ig-like" evidence="2">
    <location>
        <begin position="150"/>
        <end position="246"/>
    </location>
</feature>
<dbReference type="SMART" id="SM00407">
    <property type="entry name" value="IGc1"/>
    <property type="match status" value="4"/>
</dbReference>
<proteinExistence type="predicted"/>
<dbReference type="InterPro" id="IPR050380">
    <property type="entry name" value="Immune_Resp_Modulators"/>
</dbReference>
<feature type="domain" description="Ig-like" evidence="2">
    <location>
        <begin position="266"/>
        <end position="347"/>
    </location>
</feature>
<dbReference type="InterPro" id="IPR003597">
    <property type="entry name" value="Ig_C1-set"/>
</dbReference>
<dbReference type="PROSITE" id="PS00290">
    <property type="entry name" value="IG_MHC"/>
    <property type="match status" value="1"/>
</dbReference>
<dbReference type="InterPro" id="IPR007110">
    <property type="entry name" value="Ig-like_dom"/>
</dbReference>
<feature type="domain" description="Ig-like" evidence="2">
    <location>
        <begin position="45"/>
        <end position="146"/>
    </location>
</feature>
<sequence>MNSLKPEDTAIYYCARGTHNWGHYAFDVWGSGTAVTVTNESPKAPSLFPLIPSGDNSETTDITIGCLAKNFLPNSIDFSWDNQQNQSIGNQNYMKFPSALLGGTYTAVSQAKVLRTTWDQFGLFYCKATHPQGNKIVPVVRQSEVSISQPTMLIRAPILNAFSSMYLNSTVTCEVSDLCSGNVVIHWLKEKREITTGITTSKPIPNGRGGYTIWSKVVITKEDWVSEKEFTCEAKGKGIALSETFSLPSFCKGGNCLDVTVETIPPAFADMFTTKSANLTCKISNIPLEADYSKLNVTWTRASDQKQLPTVMTNFLAQGKDFYYVNAVATVCATEWKEAETFNCKVTFEGVLVKPVEKILEKDSVGEPKAPSVYVLPPSLEELNLRETVTLTCLIKHFNPSDFFVRWLQNEQPVSESVYFTSKATLESKISSKSYFAYSMLNVNEQEWSAGDSFTCMVGHEDLPYSSTQKTINKNTGKPSIVNVSLVLSDTSSPCY</sequence>
<dbReference type="PROSITE" id="PS50835">
    <property type="entry name" value="IG_LIKE"/>
    <property type="match status" value="4"/>
</dbReference>
<evidence type="ECO:0000256" key="1">
    <source>
        <dbReference type="ARBA" id="ARBA00023319"/>
    </source>
</evidence>
<reference evidence="3" key="2">
    <citation type="submission" date="2017-11" db="EMBL/GenBank/DDBJ databases">
        <title>Coralsnake Venomics: Analyses of Venom Gland Transcriptomes and Proteomes of Six Brazilian Taxa.</title>
        <authorList>
            <person name="Aird S.D."/>
            <person name="Jorge da Silva N."/>
            <person name="Qiu L."/>
            <person name="Villar-Briones A."/>
            <person name="Aparecida-Saddi V."/>
            <person name="Campos-Telles M.P."/>
            <person name="Grau M."/>
            <person name="Mikheyev A.S."/>
        </authorList>
    </citation>
    <scope>NUCLEOTIDE SEQUENCE</scope>
    <source>
        <tissue evidence="3">Venom_gland</tissue>
    </source>
</reference>
<dbReference type="Gene3D" id="2.60.40.10">
    <property type="entry name" value="Immunoglobulins"/>
    <property type="match status" value="5"/>
</dbReference>
<accession>A0A2D4HRA0</accession>
<name>A0A2D4HRA0_MICLE</name>
<keyword evidence="1" id="KW-0393">Immunoglobulin domain</keyword>
<dbReference type="PANTHER" id="PTHR23411">
    <property type="entry name" value="TAPASIN"/>
    <property type="match status" value="1"/>
</dbReference>
<feature type="domain" description="Ig-like" evidence="2">
    <location>
        <begin position="371"/>
        <end position="473"/>
    </location>
</feature>
<dbReference type="FunFam" id="2.60.40.10:FF:000463">
    <property type="entry name" value="Immunoglobulin heavy constant gamma 1"/>
    <property type="match status" value="1"/>
</dbReference>
<dbReference type="Pfam" id="PF07654">
    <property type="entry name" value="C1-set"/>
    <property type="match status" value="4"/>
</dbReference>
<dbReference type="InterPro" id="IPR036179">
    <property type="entry name" value="Ig-like_dom_sf"/>
</dbReference>
<dbReference type="CDD" id="cd05768">
    <property type="entry name" value="IgC1_CH3_IgAGD_CH4_IgAEM"/>
    <property type="match status" value="1"/>
</dbReference>
<dbReference type="SUPFAM" id="SSF48726">
    <property type="entry name" value="Immunoglobulin"/>
    <property type="match status" value="5"/>
</dbReference>